<dbReference type="PATRIC" id="fig|1678840.3.peg.1082"/>
<comment type="catalytic activity">
    <reaction evidence="4">
        <text>D-serine = pyruvate + NH4(+)</text>
        <dbReference type="Rhea" id="RHEA:13977"/>
        <dbReference type="ChEBI" id="CHEBI:15361"/>
        <dbReference type="ChEBI" id="CHEBI:28938"/>
        <dbReference type="ChEBI" id="CHEBI:35247"/>
        <dbReference type="EC" id="4.3.1.18"/>
    </reaction>
</comment>
<evidence type="ECO:0000313" key="6">
    <source>
        <dbReference type="EMBL" id="GAP39952.1"/>
    </source>
</evidence>
<dbReference type="GO" id="GO:0030170">
    <property type="term" value="F:pyridoxal phosphate binding"/>
    <property type="evidence" value="ECO:0007669"/>
    <property type="project" value="InterPro"/>
</dbReference>
<dbReference type="InterPro" id="IPR011780">
    <property type="entry name" value="D_Ser_am_lyase"/>
</dbReference>
<dbReference type="EC" id="4.3.1.18" evidence="4"/>
<accession>A0A0K8PBB1</accession>
<comment type="cofactor">
    <cofactor evidence="1 4">
        <name>pyridoxal 5'-phosphate</name>
        <dbReference type="ChEBI" id="CHEBI:597326"/>
    </cofactor>
</comment>
<dbReference type="Proteomes" id="UP000053370">
    <property type="component" value="Unassembled WGS sequence"/>
</dbReference>
<keyword evidence="7" id="KW-1185">Reference proteome</keyword>
<dbReference type="NCBIfam" id="NF002823">
    <property type="entry name" value="PRK02991.1"/>
    <property type="match status" value="1"/>
</dbReference>
<comment type="similarity">
    <text evidence="4">Belongs to the serine/threonine dehydratase family. DsdA subfamily.</text>
</comment>
<evidence type="ECO:0000256" key="4">
    <source>
        <dbReference type="HAMAP-Rule" id="MF_01030"/>
    </source>
</evidence>
<dbReference type="EMBL" id="DF968180">
    <property type="protein sequence ID" value="GAP39952.1"/>
    <property type="molecule type" value="Genomic_DNA"/>
</dbReference>
<dbReference type="SUPFAM" id="SSF53686">
    <property type="entry name" value="Tryptophan synthase beta subunit-like PLP-dependent enzymes"/>
    <property type="match status" value="1"/>
</dbReference>
<dbReference type="OrthoDB" id="9780546at2"/>
<feature type="domain" description="Tryptophan synthase beta chain-like PALP" evidence="5">
    <location>
        <begin position="87"/>
        <end position="403"/>
    </location>
</feature>
<dbReference type="InterPro" id="IPR050147">
    <property type="entry name" value="Ser/Thr_Dehydratase"/>
</dbReference>
<keyword evidence="3 4" id="KW-0456">Lyase</keyword>
<dbReference type="GO" id="GO:0009097">
    <property type="term" value="P:isoleucine biosynthetic process"/>
    <property type="evidence" value="ECO:0007669"/>
    <property type="project" value="TreeGrafter"/>
</dbReference>
<dbReference type="InterPro" id="IPR001926">
    <property type="entry name" value="TrpB-like_PALP"/>
</dbReference>
<dbReference type="InterPro" id="IPR000634">
    <property type="entry name" value="Ser/Thr_deHydtase_PyrdxlP-BS"/>
</dbReference>
<dbReference type="PANTHER" id="PTHR48078:SF9">
    <property type="entry name" value="D-SERINE DEHYDRATASE"/>
    <property type="match status" value="1"/>
</dbReference>
<dbReference type="HAMAP" id="MF_01030">
    <property type="entry name" value="D_Ser_dehydrat"/>
    <property type="match status" value="1"/>
</dbReference>
<keyword evidence="2 4" id="KW-0663">Pyridoxal phosphate</keyword>
<dbReference type="InterPro" id="IPR036052">
    <property type="entry name" value="TrpB-like_PALP_sf"/>
</dbReference>
<gene>
    <name evidence="4" type="primary">dsdA</name>
    <name evidence="6" type="ORF">ATC1_12491</name>
</gene>
<evidence type="ECO:0000256" key="1">
    <source>
        <dbReference type="ARBA" id="ARBA00001933"/>
    </source>
</evidence>
<proteinExistence type="inferred from homology"/>
<reference evidence="6" key="1">
    <citation type="journal article" date="2015" name="Genome Announc.">
        <title>Draft Genome Sequence of Anaerolineae Strain TC1, a Novel Isolate from a Methanogenic Wastewater Treatment System.</title>
        <authorList>
            <person name="Matsuura N."/>
            <person name="Tourlousse D.M."/>
            <person name="Sun L."/>
            <person name="Toyonaga M."/>
            <person name="Kuroda K."/>
            <person name="Ohashi A."/>
            <person name="Cruz R."/>
            <person name="Yamaguchi T."/>
            <person name="Sekiguchi Y."/>
        </authorList>
    </citation>
    <scope>NUCLEOTIDE SEQUENCE [LARGE SCALE GENOMIC DNA]</scope>
    <source>
        <strain evidence="6">TC1</strain>
    </source>
</reference>
<name>A0A0K8PBB1_9CHLR</name>
<dbReference type="GO" id="GO:0008721">
    <property type="term" value="F:D-serine ammonia-lyase activity"/>
    <property type="evidence" value="ECO:0007669"/>
    <property type="project" value="UniProtKB-EC"/>
</dbReference>
<feature type="modified residue" description="N6-(pyridoxal phosphate)lysine" evidence="4">
    <location>
        <position position="113"/>
    </location>
</feature>
<sequence length="422" mass="46951">MDDLQKLIIQNPLIECMIQGEEVFWENTNRGSDSFPCSISKRDILDADNRLTRFAPFIYRTFSYTRALNGMIESPLKPIPLMKKALERLKNDEISGDLFLKCDHQLPVSGSIKARGGIYEVLKFAEEIAQKAGMISSDRDYSIFCEKRFQEAFSRYKIAVGSTGNLGLSIGIISSALGFRSEVHMSSDAKTWKKDLLRSKGVQVIEYDGDYTLAVAAGREKSKLDPFCHFVDDENSADLFLGYATAALRLQKQLAEQKILVDQQHPLFVYIPCGVGSGPGGITFGLKQIYGDLVHCYFAEPVQAPCMMLGLMTECWDQISVSDIGLTGRTAADGLAVQRPSGLVCRLMAPILDGCFTVRDERLFQYLQLLYQTEQIFIEPSASAGFSGLFSVNNHLRAGTHIVWATGGNMVPPQEKDAYLRK</sequence>
<dbReference type="Gene3D" id="3.40.50.1100">
    <property type="match status" value="2"/>
</dbReference>
<evidence type="ECO:0000256" key="2">
    <source>
        <dbReference type="ARBA" id="ARBA00022898"/>
    </source>
</evidence>
<evidence type="ECO:0000256" key="3">
    <source>
        <dbReference type="ARBA" id="ARBA00023239"/>
    </source>
</evidence>
<dbReference type="NCBIfam" id="TIGR02035">
    <property type="entry name" value="D_Ser_am_lyase"/>
    <property type="match status" value="1"/>
</dbReference>
<dbReference type="GO" id="GO:0036088">
    <property type="term" value="P:D-serine catabolic process"/>
    <property type="evidence" value="ECO:0007669"/>
    <property type="project" value="TreeGrafter"/>
</dbReference>
<protein>
    <recommendedName>
        <fullName evidence="4">Probable D-serine dehydratase</fullName>
        <ecNumber evidence="4">4.3.1.18</ecNumber>
    </recommendedName>
    <alternativeName>
        <fullName evidence="4">D-serine deaminase</fullName>
        <shortName evidence="4">DSD</shortName>
    </alternativeName>
</protein>
<dbReference type="GO" id="GO:0016836">
    <property type="term" value="F:hydro-lyase activity"/>
    <property type="evidence" value="ECO:0007669"/>
    <property type="project" value="UniProtKB-UniRule"/>
</dbReference>
<evidence type="ECO:0000313" key="7">
    <source>
        <dbReference type="Proteomes" id="UP000053370"/>
    </source>
</evidence>
<dbReference type="STRING" id="1678840.ATC1_12491"/>
<organism evidence="6">
    <name type="scientific">Flexilinea flocculi</name>
    <dbReference type="NCBI Taxonomy" id="1678840"/>
    <lineage>
        <taxon>Bacteria</taxon>
        <taxon>Bacillati</taxon>
        <taxon>Chloroflexota</taxon>
        <taxon>Anaerolineae</taxon>
        <taxon>Anaerolineales</taxon>
        <taxon>Anaerolineaceae</taxon>
        <taxon>Flexilinea</taxon>
    </lineage>
</organism>
<dbReference type="AlphaFoldDB" id="A0A0K8PBB1"/>
<dbReference type="PANTHER" id="PTHR48078">
    <property type="entry name" value="THREONINE DEHYDRATASE, MITOCHONDRIAL-RELATED"/>
    <property type="match status" value="1"/>
</dbReference>
<evidence type="ECO:0000259" key="5">
    <source>
        <dbReference type="Pfam" id="PF00291"/>
    </source>
</evidence>
<dbReference type="RefSeq" id="WP_062278997.1">
    <property type="nucleotide sequence ID" value="NZ_DF968180.1"/>
</dbReference>
<dbReference type="PROSITE" id="PS00165">
    <property type="entry name" value="DEHYDRATASE_SER_THR"/>
    <property type="match status" value="1"/>
</dbReference>
<dbReference type="Pfam" id="PF00291">
    <property type="entry name" value="PALP"/>
    <property type="match status" value="1"/>
</dbReference>